<accession>A0A445HRJ9</accession>
<dbReference type="GO" id="GO:0004185">
    <property type="term" value="F:serine-type carboxypeptidase activity"/>
    <property type="evidence" value="ECO:0007669"/>
    <property type="project" value="InterPro"/>
</dbReference>
<dbReference type="Pfam" id="PF26133">
    <property type="entry name" value="DUF8039"/>
    <property type="match status" value="1"/>
</dbReference>
<dbReference type="Pfam" id="PF00450">
    <property type="entry name" value="Peptidase_S10"/>
    <property type="match status" value="1"/>
</dbReference>
<reference evidence="3 4" key="1">
    <citation type="submission" date="2018-09" db="EMBL/GenBank/DDBJ databases">
        <title>A high-quality reference genome of wild soybean provides a powerful tool to mine soybean genomes.</title>
        <authorList>
            <person name="Xie M."/>
            <person name="Chung C.Y.L."/>
            <person name="Li M.-W."/>
            <person name="Wong F.-L."/>
            <person name="Chan T.-F."/>
            <person name="Lam H.-M."/>
        </authorList>
    </citation>
    <scope>NUCLEOTIDE SEQUENCE [LARGE SCALE GENOMIC DNA]</scope>
    <source>
        <strain evidence="4">cv. W05</strain>
        <tissue evidence="3">Hypocotyl of etiolated seedlings</tissue>
    </source>
</reference>
<keyword evidence="4" id="KW-1185">Reference proteome</keyword>
<comment type="caution">
    <text evidence="3">The sequence shown here is derived from an EMBL/GenBank/DDBJ whole genome shotgun (WGS) entry which is preliminary data.</text>
</comment>
<evidence type="ECO:0000313" key="4">
    <source>
        <dbReference type="Proteomes" id="UP000289340"/>
    </source>
</evidence>
<evidence type="ECO:0000259" key="2">
    <source>
        <dbReference type="Pfam" id="PF26133"/>
    </source>
</evidence>
<dbReference type="InterPro" id="IPR058352">
    <property type="entry name" value="DUF8039"/>
</dbReference>
<protein>
    <submittedName>
        <fullName evidence="3">Serine carboxypeptidase-like 31</fullName>
    </submittedName>
</protein>
<evidence type="ECO:0000313" key="3">
    <source>
        <dbReference type="EMBL" id="RZB76273.1"/>
    </source>
</evidence>
<dbReference type="GO" id="GO:0006508">
    <property type="term" value="P:proteolysis"/>
    <property type="evidence" value="ECO:0007669"/>
    <property type="project" value="InterPro"/>
</dbReference>
<evidence type="ECO:0000256" key="1">
    <source>
        <dbReference type="ARBA" id="ARBA00009431"/>
    </source>
</evidence>
<keyword evidence="3" id="KW-0121">Carboxypeptidase</keyword>
<proteinExistence type="inferred from homology"/>
<dbReference type="EMBL" id="QZWG01000012">
    <property type="protein sequence ID" value="RZB76273.1"/>
    <property type="molecule type" value="Genomic_DNA"/>
</dbReference>
<keyword evidence="3" id="KW-0378">Hydrolase</keyword>
<dbReference type="AlphaFoldDB" id="A0A445HRJ9"/>
<organism evidence="3 4">
    <name type="scientific">Glycine soja</name>
    <name type="common">Wild soybean</name>
    <dbReference type="NCBI Taxonomy" id="3848"/>
    <lineage>
        <taxon>Eukaryota</taxon>
        <taxon>Viridiplantae</taxon>
        <taxon>Streptophyta</taxon>
        <taxon>Embryophyta</taxon>
        <taxon>Tracheophyta</taxon>
        <taxon>Spermatophyta</taxon>
        <taxon>Magnoliopsida</taxon>
        <taxon>eudicotyledons</taxon>
        <taxon>Gunneridae</taxon>
        <taxon>Pentapetalae</taxon>
        <taxon>rosids</taxon>
        <taxon>fabids</taxon>
        <taxon>Fabales</taxon>
        <taxon>Fabaceae</taxon>
        <taxon>Papilionoideae</taxon>
        <taxon>50 kb inversion clade</taxon>
        <taxon>NPAAA clade</taxon>
        <taxon>indigoferoid/millettioid clade</taxon>
        <taxon>Phaseoleae</taxon>
        <taxon>Glycine</taxon>
        <taxon>Glycine subgen. Soja</taxon>
    </lineage>
</organism>
<dbReference type="Gene3D" id="3.40.50.1820">
    <property type="entry name" value="alpha/beta hydrolase"/>
    <property type="match status" value="1"/>
</dbReference>
<comment type="similarity">
    <text evidence="1">Belongs to the peptidase S10 family.</text>
</comment>
<dbReference type="InterPro" id="IPR029058">
    <property type="entry name" value="AB_hydrolase_fold"/>
</dbReference>
<dbReference type="SUPFAM" id="SSF53474">
    <property type="entry name" value="alpha/beta-Hydrolases"/>
    <property type="match status" value="1"/>
</dbReference>
<sequence length="385" mass="42971">MEIMKQELKQALKIELSHIASHRSAPIEVLEIQALLARVSTKGSCAGLDGSGLLKEVLNVDDDLMGLFVVIRENTVLASLGKVFENSSTIHNVRYANDVVKVNVHHTEVPFPTSEVRILQQAIGTFVAWPTHLVRKVTNEVVVGPDKPPLNFVGEPNRFTSVATDDPLGELVKKSYVVYTKPMELAWDEAKFGLPNSTNGFFITHADVIEIILGDKCLNISILQLWMIAMKIICSNFQGKDNAPPPQWIEAKSHVQPGAYECGYYVMHWMWCIVSGGLKNELHNVSVQHLPSWVLHSAATFLLALWQVYQIARSNNLSLSLVIPWSFTLPQLYLYETEFEPSKKPLLFWLNGGPRCSYIGYGAVVEIGPLIVNKNGEGLHFNTQL</sequence>
<name>A0A445HRJ9_GLYSO</name>
<feature type="domain" description="DUF8039" evidence="2">
    <location>
        <begin position="67"/>
        <end position="135"/>
    </location>
</feature>
<dbReference type="Proteomes" id="UP000289340">
    <property type="component" value="Chromosome 12"/>
</dbReference>
<keyword evidence="3" id="KW-0645">Protease</keyword>
<gene>
    <name evidence="3" type="ORF">D0Y65_034666</name>
</gene>
<dbReference type="InterPro" id="IPR001563">
    <property type="entry name" value="Peptidase_S10"/>
</dbReference>